<organism evidence="3 4">
    <name type="scientific">Veillonella atypica</name>
    <dbReference type="NCBI Taxonomy" id="39777"/>
    <lineage>
        <taxon>Bacteria</taxon>
        <taxon>Bacillati</taxon>
        <taxon>Bacillota</taxon>
        <taxon>Negativicutes</taxon>
        <taxon>Veillonellales</taxon>
        <taxon>Veillonellaceae</taxon>
        <taxon>Veillonella</taxon>
    </lineage>
</organism>
<sequence length="869" mass="100130">MSTEVKQDIEQEISQEVAQETKIICEIETENHVVESNPEVDIEAVKKALEAREAELAKWQNELAVKASELEAESVRIHQKNIALDERKKTIEEGLKLKINAEYAEAKSKLSEEQAKSRADFVAELDGKRSEFEKNRQKAISDLDKELEGLRTEAKKELDALRKSQEAELKKAREDSEKELQKQREEQKAKLKEVRELALQQLETEKVERTAELTRGESALSSEQARVQAENTRVEGLEKELEKREEDLLDQQRVLERDKRRLERERSRIEEADSNLTEVVNQKIEDTIKNLNQLIDTKNKELESLREQLAGTIGEIEFVNSFREAYGEDPQVLIQSKKQLEYSNKQLRDKLSNSSDKAELDSLLAAYRESKAEVERLLEDNRHLSNSQERVALLEAQFRTLGSEHKSLLATCESLENQLEAKNQELVRLSTPEGRVADRDARIAAIMTGAMDDKKDLVGAGDGLDSRYNKKDEITWLEDVWKKCEAYGIKFNKRILYAFHTALKINEWSTITVLAGVSGTGKSELPRLYSEFGGLNFCSVAVQPNWDSQESMLGFFNSIDNQFEPEELLKFLVQCTTDPRYNEYMSVVLLDEMNLAHVEHYFAEFLSKLESRRGLSRNYLPEIEVKLGAGVKPYGLKLSRTLLWTGTMNQDETTKSLSDKVLDRGIVINFPRPKNLESRAKMGLITDYISDDRAKLHKDTWQSWTSHTIEFSEEQKKEVENYRIIVQKINNALEDVGRALGHRVWQSIEYYIANYPTVRQAMNYQPKQNEKGKIVWVPTNSELTGELKEAIRTAFEDQIVQKIMPKLRGIETRDKRGKSSLDKIEDLLVTHDFASLQEDFQIAREQGYGQFIWNSAKYLDEKEENESQE</sequence>
<dbReference type="EMBL" id="JASORJ010000001">
    <property type="protein sequence ID" value="MDK7356144.1"/>
    <property type="molecule type" value="Genomic_DNA"/>
</dbReference>
<feature type="region of interest" description="Disordered" evidence="2">
    <location>
        <begin position="212"/>
        <end position="238"/>
    </location>
</feature>
<evidence type="ECO:0000313" key="4">
    <source>
        <dbReference type="Proteomes" id="UP001236274"/>
    </source>
</evidence>
<dbReference type="PANTHER" id="PTHR23159:SF31">
    <property type="entry name" value="CENTROSOME-ASSOCIATED PROTEIN CEP250 ISOFORM X1"/>
    <property type="match status" value="1"/>
</dbReference>
<keyword evidence="1" id="KW-0175">Coiled coil</keyword>
<gene>
    <name evidence="3" type="ORF">QP520_00660</name>
</gene>
<dbReference type="AlphaFoldDB" id="A0AAJ1V3V1"/>
<evidence type="ECO:0000256" key="1">
    <source>
        <dbReference type="SAM" id="Coils"/>
    </source>
</evidence>
<comment type="caution">
    <text evidence="3">The sequence shown here is derived from an EMBL/GenBank/DDBJ whole genome shotgun (WGS) entry which is preliminary data.</text>
</comment>
<dbReference type="PANTHER" id="PTHR23159">
    <property type="entry name" value="CENTROSOMAL PROTEIN 2"/>
    <property type="match status" value="1"/>
</dbReference>
<evidence type="ECO:0000256" key="2">
    <source>
        <dbReference type="SAM" id="MobiDB-lite"/>
    </source>
</evidence>
<dbReference type="RefSeq" id="WP_285416337.1">
    <property type="nucleotide sequence ID" value="NZ_JASORJ010000001.1"/>
</dbReference>
<reference evidence="3" key="1">
    <citation type="submission" date="2023-05" db="EMBL/GenBank/DDBJ databases">
        <title>Cataloging the Phylogenetic Diversity of Human Bladder Bacteria.</title>
        <authorList>
            <person name="Du J."/>
        </authorList>
    </citation>
    <scope>NUCLEOTIDE SEQUENCE</scope>
    <source>
        <strain evidence="3">UMB10101</strain>
    </source>
</reference>
<evidence type="ECO:0008006" key="5">
    <source>
        <dbReference type="Google" id="ProtNLM"/>
    </source>
</evidence>
<dbReference type="Proteomes" id="UP001236274">
    <property type="component" value="Unassembled WGS sequence"/>
</dbReference>
<name>A0AAJ1V3V1_9FIRM</name>
<feature type="coiled-coil region" evidence="1">
    <location>
        <begin position="42"/>
        <end position="69"/>
    </location>
</feature>
<dbReference type="SUPFAM" id="SSF52540">
    <property type="entry name" value="P-loop containing nucleoside triphosphate hydrolases"/>
    <property type="match status" value="1"/>
</dbReference>
<dbReference type="Gene3D" id="3.40.50.300">
    <property type="entry name" value="P-loop containing nucleotide triphosphate hydrolases"/>
    <property type="match status" value="1"/>
</dbReference>
<accession>A0AAJ1V3V1</accession>
<proteinExistence type="predicted"/>
<dbReference type="InterPro" id="IPR027417">
    <property type="entry name" value="P-loop_NTPase"/>
</dbReference>
<evidence type="ECO:0000313" key="3">
    <source>
        <dbReference type="EMBL" id="MDK7356144.1"/>
    </source>
</evidence>
<feature type="compositionally biased region" description="Polar residues" evidence="2">
    <location>
        <begin position="219"/>
        <end position="231"/>
    </location>
</feature>
<protein>
    <recommendedName>
        <fullName evidence="5">Chromosome partitioning protein ParA</fullName>
    </recommendedName>
</protein>